<dbReference type="GO" id="GO:0016757">
    <property type="term" value="F:glycosyltransferase activity"/>
    <property type="evidence" value="ECO:0007669"/>
    <property type="project" value="UniProtKB-KW"/>
</dbReference>
<evidence type="ECO:0000259" key="1">
    <source>
        <dbReference type="Pfam" id="PF14681"/>
    </source>
</evidence>
<dbReference type="FunFam" id="3.40.50.2020:FF:000090">
    <property type="entry name" value="Protein CBG07940"/>
    <property type="match status" value="1"/>
</dbReference>
<dbReference type="CDD" id="cd06223">
    <property type="entry name" value="PRTases_typeI"/>
    <property type="match status" value="1"/>
</dbReference>
<reference evidence="2 3" key="1">
    <citation type="journal article" date="2018" name="Biotechnol. Adv.">
        <title>Improved genomic resources and new bioinformatic workflow for the carcinogenic parasite Clonorchis sinensis: Biotechnological implications.</title>
        <authorList>
            <person name="Wang D."/>
            <person name="Korhonen P.K."/>
            <person name="Gasser R.B."/>
            <person name="Young N.D."/>
        </authorList>
    </citation>
    <scope>NUCLEOTIDE SEQUENCE [LARGE SCALE GENOMIC DNA]</scope>
    <source>
        <strain evidence="2">Cs-k2</strain>
    </source>
</reference>
<dbReference type="OrthoDB" id="106623at2759"/>
<comment type="caution">
    <text evidence="2">The sequence shown here is derived from an EMBL/GenBank/DDBJ whole genome shotgun (WGS) entry which is preliminary data.</text>
</comment>
<evidence type="ECO:0000313" key="3">
    <source>
        <dbReference type="Proteomes" id="UP000286415"/>
    </source>
</evidence>
<proteinExistence type="predicted"/>
<gene>
    <name evidence="2" type="ORF">CSKR_110073</name>
</gene>
<protein>
    <submittedName>
        <fullName evidence="2">Uracil phosphoribosyltransferase</fullName>
    </submittedName>
</protein>
<dbReference type="SUPFAM" id="SSF53271">
    <property type="entry name" value="PRTase-like"/>
    <property type="match status" value="1"/>
</dbReference>
<feature type="domain" description="Phosphoribosyltransferase" evidence="1">
    <location>
        <begin position="223"/>
        <end position="401"/>
    </location>
</feature>
<dbReference type="EMBL" id="NIRI02000042">
    <property type="protein sequence ID" value="KAG5450236.1"/>
    <property type="molecule type" value="Genomic_DNA"/>
</dbReference>
<keyword evidence="2" id="KW-0328">Glycosyltransferase</keyword>
<keyword evidence="3" id="KW-1185">Reference proteome</keyword>
<dbReference type="Gene3D" id="3.40.50.2020">
    <property type="match status" value="1"/>
</dbReference>
<dbReference type="Pfam" id="PF14681">
    <property type="entry name" value="UPRTase"/>
    <property type="match status" value="1"/>
</dbReference>
<keyword evidence="2" id="KW-0808">Transferase</keyword>
<dbReference type="Proteomes" id="UP000286415">
    <property type="component" value="Unassembled WGS sequence"/>
</dbReference>
<dbReference type="STRING" id="79923.A0A3R7DA70"/>
<reference evidence="2 3" key="2">
    <citation type="journal article" date="2021" name="Genomics">
        <title>High-quality reference genome for Clonorchis sinensis.</title>
        <authorList>
            <person name="Young N.D."/>
            <person name="Stroehlein A.J."/>
            <person name="Kinkar L."/>
            <person name="Wang T."/>
            <person name="Sohn W.M."/>
            <person name="Chang B.C.H."/>
            <person name="Kaur P."/>
            <person name="Weisz D."/>
            <person name="Dudchenko O."/>
            <person name="Aiden E.L."/>
            <person name="Korhonen P.K."/>
            <person name="Gasser R.B."/>
        </authorList>
    </citation>
    <scope>NUCLEOTIDE SEQUENCE [LARGE SCALE GENOMIC DNA]</scope>
    <source>
        <strain evidence="2">Cs-k2</strain>
    </source>
</reference>
<name>A0A3R7DA70_CLOSI</name>
<evidence type="ECO:0000313" key="2">
    <source>
        <dbReference type="EMBL" id="KAG5450236.1"/>
    </source>
</evidence>
<sequence length="404" mass="45330">MPFIKLSSLKHFLATYATSFNIRIVAPRAGLVRLCIAYAELLFAEEGAVFRARFSVAKQEEWPTLGFAEEYERDYGAFGCYRAIVLQGGDHVILTARGWQRCKIWLLFGAVGILIVSFYPGCVNECPEVAGLVRLCIAYAELLFAEEGAVFRARFSVAKQEEWPTLGFAEEYERDYGAFGCCRSLLAPQNRNREIPTAPGWRRCKIWLLIDVSGGVSTSEILDTPRNEFIFYADRLIRLIVEEGLNQLPYEEVTVTTPTGHSFHGVKFLRGNCGVSVVRSGEAMERGLRDCCRSIRIGKILIQANNEDGSNDVKVYYAKLPPNISQRKILLMYPILGSGNTVLKALDVLRTYDVPIENVILLTLFVSPEGLRNVLVRNPVLRVVTSEVHPVVPTHFGQRYFGTS</sequence>
<dbReference type="InterPro" id="IPR029057">
    <property type="entry name" value="PRTase-like"/>
</dbReference>
<dbReference type="InterPro" id="IPR000836">
    <property type="entry name" value="PRTase_dom"/>
</dbReference>
<organism evidence="2 3">
    <name type="scientific">Clonorchis sinensis</name>
    <name type="common">Chinese liver fluke</name>
    <dbReference type="NCBI Taxonomy" id="79923"/>
    <lineage>
        <taxon>Eukaryota</taxon>
        <taxon>Metazoa</taxon>
        <taxon>Spiralia</taxon>
        <taxon>Lophotrochozoa</taxon>
        <taxon>Platyhelminthes</taxon>
        <taxon>Trematoda</taxon>
        <taxon>Digenea</taxon>
        <taxon>Opisthorchiida</taxon>
        <taxon>Opisthorchiata</taxon>
        <taxon>Opisthorchiidae</taxon>
        <taxon>Clonorchis</taxon>
    </lineage>
</organism>
<accession>A0A3R7DA70</accession>
<dbReference type="InParanoid" id="A0A3R7DA70"/>
<dbReference type="AlphaFoldDB" id="A0A3R7DA70"/>